<gene>
    <name evidence="2" type="ORF">AVEN_109379_1</name>
</gene>
<reference evidence="2 3" key="1">
    <citation type="journal article" date="2019" name="Sci. Rep.">
        <title>Orb-weaving spider Araneus ventricosus genome elucidates the spidroin gene catalogue.</title>
        <authorList>
            <person name="Kono N."/>
            <person name="Nakamura H."/>
            <person name="Ohtoshi R."/>
            <person name="Moran D.A.P."/>
            <person name="Shinohara A."/>
            <person name="Yoshida Y."/>
            <person name="Fujiwara M."/>
            <person name="Mori M."/>
            <person name="Tomita M."/>
            <person name="Arakawa K."/>
        </authorList>
    </citation>
    <scope>NUCLEOTIDE SEQUENCE [LARGE SCALE GENOMIC DNA]</scope>
</reference>
<keyword evidence="3" id="KW-1185">Reference proteome</keyword>
<evidence type="ECO:0000256" key="1">
    <source>
        <dbReference type="SAM" id="MobiDB-lite"/>
    </source>
</evidence>
<dbReference type="EMBL" id="BGPR01026164">
    <property type="protein sequence ID" value="GBN95671.1"/>
    <property type="molecule type" value="Genomic_DNA"/>
</dbReference>
<name>A0A4Y2T641_ARAVE</name>
<evidence type="ECO:0000313" key="2">
    <source>
        <dbReference type="EMBL" id="GBN95671.1"/>
    </source>
</evidence>
<sequence>SNVHQGHINGGSLEEPGFESADLRSQSETLALGNCGPQLNITLSAAERGCFNFEKIPYTPFRGIGNPAHHPSGYEPEFLPRYYHGPPVANPGFEGLRCKRFCIVVANVKPYGLCKPTHFKFTDLTPHLTIRIINTFDNLIKKKQ</sequence>
<accession>A0A4Y2T641</accession>
<dbReference type="AlphaFoldDB" id="A0A4Y2T641"/>
<protein>
    <submittedName>
        <fullName evidence="2">Uncharacterized protein</fullName>
    </submittedName>
</protein>
<proteinExistence type="predicted"/>
<comment type="caution">
    <text evidence="2">The sequence shown here is derived from an EMBL/GenBank/DDBJ whole genome shotgun (WGS) entry which is preliminary data.</text>
</comment>
<dbReference type="Proteomes" id="UP000499080">
    <property type="component" value="Unassembled WGS sequence"/>
</dbReference>
<feature type="region of interest" description="Disordered" evidence="1">
    <location>
        <begin position="1"/>
        <end position="20"/>
    </location>
</feature>
<organism evidence="2 3">
    <name type="scientific">Araneus ventricosus</name>
    <name type="common">Orbweaver spider</name>
    <name type="synonym">Epeira ventricosa</name>
    <dbReference type="NCBI Taxonomy" id="182803"/>
    <lineage>
        <taxon>Eukaryota</taxon>
        <taxon>Metazoa</taxon>
        <taxon>Ecdysozoa</taxon>
        <taxon>Arthropoda</taxon>
        <taxon>Chelicerata</taxon>
        <taxon>Arachnida</taxon>
        <taxon>Araneae</taxon>
        <taxon>Araneomorphae</taxon>
        <taxon>Entelegynae</taxon>
        <taxon>Araneoidea</taxon>
        <taxon>Araneidae</taxon>
        <taxon>Araneus</taxon>
    </lineage>
</organism>
<feature type="non-terminal residue" evidence="2">
    <location>
        <position position="1"/>
    </location>
</feature>
<evidence type="ECO:0000313" key="3">
    <source>
        <dbReference type="Proteomes" id="UP000499080"/>
    </source>
</evidence>